<proteinExistence type="predicted"/>
<dbReference type="RefSeq" id="WP_162087178.1">
    <property type="nucleotide sequence ID" value="NZ_CAJIMS010000001.1"/>
</dbReference>
<feature type="signal peptide" evidence="2">
    <location>
        <begin position="1"/>
        <end position="18"/>
    </location>
</feature>
<name>A0A9N8MEC2_9FLAO</name>
<keyword evidence="1" id="KW-0812">Transmembrane</keyword>
<dbReference type="AlphaFoldDB" id="A0A9N8MEC2"/>
<reference evidence="3" key="1">
    <citation type="submission" date="2020-12" db="EMBL/GenBank/DDBJ databases">
        <authorList>
            <person name="Rodrigo-Torres L."/>
            <person name="Arahal R. D."/>
            <person name="Lucena T."/>
        </authorList>
    </citation>
    <scope>NUCLEOTIDE SEQUENCE</scope>
    <source>
        <strain evidence="3">CECT 9390</strain>
    </source>
</reference>
<dbReference type="Proteomes" id="UP000662618">
    <property type="component" value="Unassembled WGS sequence"/>
</dbReference>
<organism evidence="3 4">
    <name type="scientific">Chryseobacterium aquaeductus</name>
    <dbReference type="NCBI Taxonomy" id="2675056"/>
    <lineage>
        <taxon>Bacteria</taxon>
        <taxon>Pseudomonadati</taxon>
        <taxon>Bacteroidota</taxon>
        <taxon>Flavobacteriia</taxon>
        <taxon>Flavobacteriales</taxon>
        <taxon>Weeksellaceae</taxon>
        <taxon>Chryseobacterium group</taxon>
        <taxon>Chryseobacterium</taxon>
    </lineage>
</organism>
<keyword evidence="2" id="KW-0732">Signal</keyword>
<accession>A0A9N8MEC2</accession>
<feature type="transmembrane region" description="Helical" evidence="1">
    <location>
        <begin position="57"/>
        <end position="73"/>
    </location>
</feature>
<evidence type="ECO:0000256" key="1">
    <source>
        <dbReference type="SAM" id="Phobius"/>
    </source>
</evidence>
<protein>
    <recommendedName>
        <fullName evidence="5">Signal peptidase</fullName>
    </recommendedName>
</protein>
<evidence type="ECO:0000313" key="4">
    <source>
        <dbReference type="Proteomes" id="UP000662618"/>
    </source>
</evidence>
<keyword evidence="4" id="KW-1185">Reference proteome</keyword>
<evidence type="ECO:0000313" key="3">
    <source>
        <dbReference type="EMBL" id="CAD7800711.1"/>
    </source>
</evidence>
<comment type="caution">
    <text evidence="3">The sequence shown here is derived from an EMBL/GenBank/DDBJ whole genome shotgun (WGS) entry which is preliminary data.</text>
</comment>
<gene>
    <name evidence="3" type="ORF">CHRY9390_00669</name>
</gene>
<keyword evidence="1" id="KW-1133">Transmembrane helix</keyword>
<evidence type="ECO:0008006" key="5">
    <source>
        <dbReference type="Google" id="ProtNLM"/>
    </source>
</evidence>
<keyword evidence="1" id="KW-0472">Membrane</keyword>
<dbReference type="EMBL" id="CAJIMS010000001">
    <property type="protein sequence ID" value="CAD7800711.1"/>
    <property type="molecule type" value="Genomic_DNA"/>
</dbReference>
<evidence type="ECO:0000256" key="2">
    <source>
        <dbReference type="SAM" id="SignalP"/>
    </source>
</evidence>
<sequence>MKKALIASFILCSFFALSQKNSNIFTDDNTTYSESQVEQETMVEPGNPGNPAPIDNYIPALMVISILIIIYSSKKEIKKN</sequence>
<feature type="chain" id="PRO_5040204547" description="Signal peptidase" evidence="2">
    <location>
        <begin position="19"/>
        <end position="80"/>
    </location>
</feature>